<dbReference type="Pfam" id="PF08722">
    <property type="entry name" value="Tn7_TnsA-like_N"/>
    <property type="match status" value="1"/>
</dbReference>
<evidence type="ECO:0000313" key="3">
    <source>
        <dbReference type="EMBL" id="QJA57330.1"/>
    </source>
</evidence>
<feature type="region of interest" description="Disordered" evidence="1">
    <location>
        <begin position="32"/>
        <end position="70"/>
    </location>
</feature>
<dbReference type="GO" id="GO:0003677">
    <property type="term" value="F:DNA binding"/>
    <property type="evidence" value="ECO:0007669"/>
    <property type="project" value="InterPro"/>
</dbReference>
<gene>
    <name evidence="3" type="ORF">MM415B01660_0015</name>
</gene>
<organism evidence="3">
    <name type="scientific">viral metagenome</name>
    <dbReference type="NCBI Taxonomy" id="1070528"/>
    <lineage>
        <taxon>unclassified sequences</taxon>
        <taxon>metagenomes</taxon>
        <taxon>organismal metagenomes</taxon>
    </lineage>
</organism>
<dbReference type="Gene3D" id="3.40.91.30">
    <property type="match status" value="1"/>
</dbReference>
<sequence>MVAKGGIPWNKGRSWDDDTKRCISESNKKYAMEHPGINSGENNPFYGKKHSKKTRRRISEANSGRKITEKHKRQISKALKGRPFTKEHKMRIAKSFIGRPIGRPIGLVRGKFWSEKNHTWIHFRSSYENHVFSFLEKMQMVVKYEVEPFIIPYRYKYDNVKNYIPDVLITYKDNSKELVEIKPTNFVDEEINDLKFKAAERYCKKNDIKFSVWTEKFIFDHNMRSPASI</sequence>
<dbReference type="InterPro" id="IPR003611">
    <property type="entry name" value="NUMOD3"/>
</dbReference>
<dbReference type="InterPro" id="IPR014833">
    <property type="entry name" value="TnsA_N"/>
</dbReference>
<feature type="compositionally biased region" description="Basic residues" evidence="1">
    <location>
        <begin position="47"/>
        <end position="56"/>
    </location>
</feature>
<feature type="domain" description="Nuclease associated modular" evidence="2">
    <location>
        <begin position="11"/>
        <end position="27"/>
    </location>
</feature>
<feature type="domain" description="Nuclease associated modular" evidence="2">
    <location>
        <begin position="46"/>
        <end position="62"/>
    </location>
</feature>
<dbReference type="SUPFAM" id="SSF64496">
    <property type="entry name" value="DNA-binding domain of intron-encoded endonucleases"/>
    <property type="match status" value="1"/>
</dbReference>
<feature type="domain" description="Nuclease associated modular" evidence="2">
    <location>
        <begin position="80"/>
        <end position="96"/>
    </location>
</feature>
<dbReference type="SMART" id="SM00496">
    <property type="entry name" value="IENR2"/>
    <property type="match status" value="4"/>
</dbReference>
<name>A0A6M3IIF1_9ZZZZ</name>
<evidence type="ECO:0000256" key="1">
    <source>
        <dbReference type="SAM" id="MobiDB-lite"/>
    </source>
</evidence>
<proteinExistence type="predicted"/>
<protein>
    <recommendedName>
        <fullName evidence="2">Nuclease associated modular domain-containing protein</fullName>
    </recommendedName>
</protein>
<evidence type="ECO:0000259" key="2">
    <source>
        <dbReference type="SMART" id="SM00496"/>
    </source>
</evidence>
<dbReference type="Pfam" id="PF07460">
    <property type="entry name" value="NUMOD3"/>
    <property type="match status" value="2"/>
</dbReference>
<dbReference type="AlphaFoldDB" id="A0A6M3IIF1"/>
<accession>A0A6M3IIF1</accession>
<feature type="domain" description="Nuclease associated modular" evidence="2">
    <location>
        <begin position="63"/>
        <end position="79"/>
    </location>
</feature>
<reference evidence="3" key="1">
    <citation type="submission" date="2020-03" db="EMBL/GenBank/DDBJ databases">
        <title>The deep terrestrial virosphere.</title>
        <authorList>
            <person name="Holmfeldt K."/>
            <person name="Nilsson E."/>
            <person name="Simone D."/>
            <person name="Lopez-Fernandez M."/>
            <person name="Wu X."/>
            <person name="de Brujin I."/>
            <person name="Lundin D."/>
            <person name="Andersson A."/>
            <person name="Bertilsson S."/>
            <person name="Dopson M."/>
        </authorList>
    </citation>
    <scope>NUCLEOTIDE SEQUENCE</scope>
    <source>
        <strain evidence="3">MM415B01660</strain>
    </source>
</reference>
<dbReference type="EMBL" id="MT141267">
    <property type="protein sequence ID" value="QJA57330.1"/>
    <property type="molecule type" value="Genomic_DNA"/>
</dbReference>